<protein>
    <submittedName>
        <fullName evidence="1">Uncharacterized protein</fullName>
    </submittedName>
</protein>
<evidence type="ECO:0000313" key="2">
    <source>
        <dbReference type="Proteomes" id="UP000198748"/>
    </source>
</evidence>
<dbReference type="OrthoDB" id="956078at2"/>
<sequence length="176" mass="20068">MHSSQPHRIACNTLNFTGSVQHSLTGEMFGTCISCAESTKRSQIRAADWLFDWHSELCRKDRRVLKIELLNEPSTVQGLLSVTDKGDHIYMHLIENVSWNKGKNKLYCGVAGNLFATACKLSFDLKYDGVVSFVPKTQLIEHYQKSFGAKLFGPNRMFIDTREAMMLTKNYLRQTI</sequence>
<dbReference type="RefSeq" id="WP_143016977.1">
    <property type="nucleotide sequence ID" value="NZ_FNAN01000025.1"/>
</dbReference>
<dbReference type="EMBL" id="FNAN01000025">
    <property type="protein sequence ID" value="SDG91279.1"/>
    <property type="molecule type" value="Genomic_DNA"/>
</dbReference>
<dbReference type="AlphaFoldDB" id="A0A1G7Y4G9"/>
<evidence type="ECO:0000313" key="1">
    <source>
        <dbReference type="EMBL" id="SDG91279.1"/>
    </source>
</evidence>
<keyword evidence="2" id="KW-1185">Reference proteome</keyword>
<name>A0A1G7Y4G9_9BACT</name>
<proteinExistence type="predicted"/>
<accession>A0A1G7Y4G9</accession>
<reference evidence="2" key="1">
    <citation type="submission" date="2016-10" db="EMBL/GenBank/DDBJ databases">
        <authorList>
            <person name="Varghese N."/>
            <person name="Submissions S."/>
        </authorList>
    </citation>
    <scope>NUCLEOTIDE SEQUENCE [LARGE SCALE GENOMIC DNA]</scope>
    <source>
        <strain evidence="2">DSM 25329</strain>
    </source>
</reference>
<dbReference type="STRING" id="659014.SAMN04487996_12548"/>
<dbReference type="Proteomes" id="UP000198748">
    <property type="component" value="Unassembled WGS sequence"/>
</dbReference>
<gene>
    <name evidence="1" type="ORF">SAMN04487996_12548</name>
</gene>
<organism evidence="1 2">
    <name type="scientific">Dyadobacter soli</name>
    <dbReference type="NCBI Taxonomy" id="659014"/>
    <lineage>
        <taxon>Bacteria</taxon>
        <taxon>Pseudomonadati</taxon>
        <taxon>Bacteroidota</taxon>
        <taxon>Cytophagia</taxon>
        <taxon>Cytophagales</taxon>
        <taxon>Spirosomataceae</taxon>
        <taxon>Dyadobacter</taxon>
    </lineage>
</organism>